<evidence type="ECO:0000256" key="1">
    <source>
        <dbReference type="SAM" id="MobiDB-lite"/>
    </source>
</evidence>
<dbReference type="eggNOG" id="ENOG502QVXN">
    <property type="taxonomic scope" value="Eukaryota"/>
</dbReference>
<evidence type="ECO:0000313" key="4">
    <source>
        <dbReference type="Proteomes" id="UP000187013"/>
    </source>
</evidence>
<reference evidence="3 4" key="1">
    <citation type="submission" date="2016-08" db="EMBL/GenBank/DDBJ databases">
        <title>Draft genome sequence of allopolyploid Zygosaccharomyces rouxii.</title>
        <authorList>
            <person name="Watanabe J."/>
            <person name="Uehara K."/>
            <person name="Mogi Y."/>
            <person name="Tsukioka Y."/>
        </authorList>
    </citation>
    <scope>NUCLEOTIDE SEQUENCE [LARGE SCALE GENOMIC DNA]</scope>
    <source>
        <strain evidence="3 4">NBRC 110957</strain>
    </source>
</reference>
<dbReference type="SMART" id="SM00164">
    <property type="entry name" value="TBC"/>
    <property type="match status" value="1"/>
</dbReference>
<protein>
    <recommendedName>
        <fullName evidence="2">Rab-GAP TBC domain-containing protein</fullName>
    </recommendedName>
</protein>
<proteinExistence type="predicted"/>
<dbReference type="PROSITE" id="PS50086">
    <property type="entry name" value="TBC_RABGAP"/>
    <property type="match status" value="1"/>
</dbReference>
<dbReference type="AlphaFoldDB" id="A0A1Q3A599"/>
<comment type="caution">
    <text evidence="3">The sequence shown here is derived from an EMBL/GenBank/DDBJ whole genome shotgun (WGS) entry which is preliminary data.</text>
</comment>
<evidence type="ECO:0000313" key="3">
    <source>
        <dbReference type="EMBL" id="GAV50905.1"/>
    </source>
</evidence>
<gene>
    <name evidence="3" type="ORF">ZYGR_0AD00880</name>
</gene>
<feature type="region of interest" description="Disordered" evidence="1">
    <location>
        <begin position="507"/>
        <end position="526"/>
    </location>
</feature>
<accession>A0A1Q3A599</accession>
<name>A0A1Q3A599_ZYGRO</name>
<dbReference type="SUPFAM" id="SSF47923">
    <property type="entry name" value="Ypt/Rab-GAP domain of gyp1p"/>
    <property type="match status" value="2"/>
</dbReference>
<dbReference type="InterPro" id="IPR035969">
    <property type="entry name" value="Rab-GAP_TBC_sf"/>
</dbReference>
<dbReference type="EMBL" id="BDGX01000030">
    <property type="protein sequence ID" value="GAV50905.1"/>
    <property type="molecule type" value="Genomic_DNA"/>
</dbReference>
<feature type="domain" description="Rab-GAP TBC" evidence="2">
    <location>
        <begin position="50"/>
        <end position="349"/>
    </location>
</feature>
<evidence type="ECO:0000259" key="2">
    <source>
        <dbReference type="PROSITE" id="PS50086"/>
    </source>
</evidence>
<organism evidence="3 4">
    <name type="scientific">Zygosaccharomyces rouxii</name>
    <dbReference type="NCBI Taxonomy" id="4956"/>
    <lineage>
        <taxon>Eukaryota</taxon>
        <taxon>Fungi</taxon>
        <taxon>Dikarya</taxon>
        <taxon>Ascomycota</taxon>
        <taxon>Saccharomycotina</taxon>
        <taxon>Saccharomycetes</taxon>
        <taxon>Saccharomycetales</taxon>
        <taxon>Saccharomycetaceae</taxon>
        <taxon>Zygosaccharomyces</taxon>
    </lineage>
</organism>
<sequence>MVENIPPVLSSHHYKHLKHLDRCKQLVETCVELLSKGDHDALAYLARTLGIPPQLRHKVWPLLLKYHPMCISPNILSNTVVWDSEHNFYKLVSGTSSSNDINKEPREGLENLILHDLKKYFRNVSKSEEDHELQVLKEAVLKFLSKWSRIFQYESGLAWIAVGLAEWIPIIENSEGPIVLNERKNHTSGTTTPNQPNPTCLSPLFKEYPLPSYLKSKLPKDSIFDFNEIYERIVLVILHCPDTITAQKLVEAESLKNSAPRRGSYAIKEGKLNYSPFLSGGDLGYQTQVFFKVFSTVLPELYQPFTEENAVQPSSKRTGWLYWWMKCSGARAFQKQDRGRLWDILLGWRPEPNRHTIDFFLNYNSKKFDHLYHSRFRNNLDFFNSTSKNDPFWFPELDTIPLGTSKFKYDFNVFEELLDRNSYGHDAPPDPVPGNNDDDKIPFSLIDSHIQLVFIYIAILQHNEFKLLEFEETETSEFLNNVPMLSRADDICFKRLCDDDQSTYQNGFTSQEDLPKRPGSSKLRIGSDAKTSRSFNDILTMAGDIWRKWLWQELEECFVSE</sequence>
<dbReference type="OrthoDB" id="27140at2759"/>
<dbReference type="Proteomes" id="UP000187013">
    <property type="component" value="Unassembled WGS sequence"/>
</dbReference>
<dbReference type="Gene3D" id="1.10.472.80">
    <property type="entry name" value="Ypt/Rab-GAP domain of gyp1p, domain 3"/>
    <property type="match status" value="1"/>
</dbReference>
<dbReference type="InterPro" id="IPR000195">
    <property type="entry name" value="Rab-GAP-TBC_dom"/>
</dbReference>